<dbReference type="PANTHER" id="PTHR21248">
    <property type="entry name" value="CARDIOLIPIN SYNTHASE"/>
    <property type="match status" value="1"/>
</dbReference>
<name>A0A7I7L101_9MYCO</name>
<dbReference type="InterPro" id="IPR047955">
    <property type="entry name" value="DrmC-like"/>
</dbReference>
<evidence type="ECO:0000313" key="2">
    <source>
        <dbReference type="EMBL" id="BBX48050.1"/>
    </source>
</evidence>
<dbReference type="NCBIfam" id="NF038319">
    <property type="entry name" value="DISARM_DrmC_I"/>
    <property type="match status" value="1"/>
</dbReference>
<keyword evidence="3" id="KW-1185">Reference proteome</keyword>
<dbReference type="PROSITE" id="PS50035">
    <property type="entry name" value="PLD"/>
    <property type="match status" value="1"/>
</dbReference>
<dbReference type="EMBL" id="AP022569">
    <property type="protein sequence ID" value="BBX48050.1"/>
    <property type="molecule type" value="Genomic_DNA"/>
</dbReference>
<sequence>MSTGEIARLGELLSAEEAKSIAAALRQVKMPHVAAKRAYPAHRSEVERLLKQLISRDTDAALVAAVLDGIAAVPKVHRPVVVWTSPSIPGSTGHTTLAALDMINDATTHIHAATYSAGKDSPHLAALRNALDRGVTVTVVVDVKERADAAALIAQRLDGARIWTLAEPAGGQWAIQHSKLIAVDDRCSFVTSANFSTAAAMRSLECGMFSQDALIATGIREHLENLHAHGILIDFKT</sequence>
<dbReference type="InterPro" id="IPR001736">
    <property type="entry name" value="PLipase_D/transphosphatidylase"/>
</dbReference>
<dbReference type="Pfam" id="PF13091">
    <property type="entry name" value="PLDc_2"/>
    <property type="match status" value="1"/>
</dbReference>
<gene>
    <name evidence="2" type="ORF">MCOO_40650</name>
</gene>
<dbReference type="Proteomes" id="UP000465866">
    <property type="component" value="Chromosome"/>
</dbReference>
<dbReference type="InterPro" id="IPR025202">
    <property type="entry name" value="PLD-like_dom"/>
</dbReference>
<accession>A0A7I7L101</accession>
<dbReference type="GO" id="GO:0032049">
    <property type="term" value="P:cardiolipin biosynthetic process"/>
    <property type="evidence" value="ECO:0007669"/>
    <property type="project" value="UniProtKB-ARBA"/>
</dbReference>
<feature type="domain" description="PLD phosphodiesterase" evidence="1">
    <location>
        <begin position="172"/>
        <end position="199"/>
    </location>
</feature>
<dbReference type="PANTHER" id="PTHR21248:SF22">
    <property type="entry name" value="PHOSPHOLIPASE D"/>
    <property type="match status" value="1"/>
</dbReference>
<dbReference type="AlphaFoldDB" id="A0A7I7L101"/>
<reference evidence="2 3" key="1">
    <citation type="journal article" date="2019" name="Emerg. Microbes Infect.">
        <title>Comprehensive subspecies identification of 175 nontuberculous mycobacteria species based on 7547 genomic profiles.</title>
        <authorList>
            <person name="Matsumoto Y."/>
            <person name="Kinjo T."/>
            <person name="Motooka D."/>
            <person name="Nabeya D."/>
            <person name="Jung N."/>
            <person name="Uechi K."/>
            <person name="Horii T."/>
            <person name="Iida T."/>
            <person name="Fujita J."/>
            <person name="Nakamura S."/>
        </authorList>
    </citation>
    <scope>NUCLEOTIDE SEQUENCE [LARGE SCALE GENOMIC DNA]</scope>
    <source>
        <strain evidence="2 3">JCM 12404</strain>
    </source>
</reference>
<dbReference type="Gene3D" id="3.30.870.10">
    <property type="entry name" value="Endonuclease Chain A"/>
    <property type="match status" value="1"/>
</dbReference>
<protein>
    <recommendedName>
        <fullName evidence="1">PLD phosphodiesterase domain-containing protein</fullName>
    </recommendedName>
</protein>
<dbReference type="RefSeq" id="WP_163779556.1">
    <property type="nucleotide sequence ID" value="NZ_AP022569.1"/>
</dbReference>
<dbReference type="SUPFAM" id="SSF56024">
    <property type="entry name" value="Phospholipase D/nuclease"/>
    <property type="match status" value="1"/>
</dbReference>
<proteinExistence type="predicted"/>
<organism evidence="2 3">
    <name type="scientific">Mycobacterium cookii</name>
    <dbReference type="NCBI Taxonomy" id="1775"/>
    <lineage>
        <taxon>Bacteria</taxon>
        <taxon>Bacillati</taxon>
        <taxon>Actinomycetota</taxon>
        <taxon>Actinomycetes</taxon>
        <taxon>Mycobacteriales</taxon>
        <taxon>Mycobacteriaceae</taxon>
        <taxon>Mycobacterium</taxon>
    </lineage>
</organism>
<evidence type="ECO:0000313" key="3">
    <source>
        <dbReference type="Proteomes" id="UP000465866"/>
    </source>
</evidence>
<dbReference type="KEGG" id="mcoo:MCOO_40650"/>
<dbReference type="GO" id="GO:0030572">
    <property type="term" value="F:phosphatidyltransferase activity"/>
    <property type="evidence" value="ECO:0007669"/>
    <property type="project" value="UniProtKB-ARBA"/>
</dbReference>
<evidence type="ECO:0000259" key="1">
    <source>
        <dbReference type="PROSITE" id="PS50035"/>
    </source>
</evidence>